<protein>
    <recommendedName>
        <fullName evidence="3">Zinc ribbon domain-containing protein</fullName>
    </recommendedName>
</protein>
<dbReference type="Proteomes" id="UP001596317">
    <property type="component" value="Unassembled WGS sequence"/>
</dbReference>
<gene>
    <name evidence="1" type="ORF">ACFP90_02295</name>
</gene>
<evidence type="ECO:0000313" key="1">
    <source>
        <dbReference type="EMBL" id="MFC6659323.1"/>
    </source>
</evidence>
<evidence type="ECO:0008006" key="3">
    <source>
        <dbReference type="Google" id="ProtNLM"/>
    </source>
</evidence>
<organism evidence="1 2">
    <name type="scientific">Deinococcus multiflagellatus</name>
    <dbReference type="NCBI Taxonomy" id="1656887"/>
    <lineage>
        <taxon>Bacteria</taxon>
        <taxon>Thermotogati</taxon>
        <taxon>Deinococcota</taxon>
        <taxon>Deinococci</taxon>
        <taxon>Deinococcales</taxon>
        <taxon>Deinococcaceae</taxon>
        <taxon>Deinococcus</taxon>
    </lineage>
</organism>
<evidence type="ECO:0000313" key="2">
    <source>
        <dbReference type="Proteomes" id="UP001596317"/>
    </source>
</evidence>
<name>A0ABW1ZEV4_9DEIO</name>
<reference evidence="2" key="1">
    <citation type="journal article" date="2019" name="Int. J. Syst. Evol. Microbiol.">
        <title>The Global Catalogue of Microorganisms (GCM) 10K type strain sequencing project: providing services to taxonomists for standard genome sequencing and annotation.</title>
        <authorList>
            <consortium name="The Broad Institute Genomics Platform"/>
            <consortium name="The Broad Institute Genome Sequencing Center for Infectious Disease"/>
            <person name="Wu L."/>
            <person name="Ma J."/>
        </authorList>
    </citation>
    <scope>NUCLEOTIDE SEQUENCE [LARGE SCALE GENOMIC DNA]</scope>
    <source>
        <strain evidence="2">CCUG 63830</strain>
    </source>
</reference>
<dbReference type="RefSeq" id="WP_224604500.1">
    <property type="nucleotide sequence ID" value="NZ_JAIQXV010000001.1"/>
</dbReference>
<dbReference type="EMBL" id="JBHSWB010000001">
    <property type="protein sequence ID" value="MFC6659323.1"/>
    <property type="molecule type" value="Genomic_DNA"/>
</dbReference>
<proteinExistence type="predicted"/>
<accession>A0ABW1ZEV4</accession>
<comment type="caution">
    <text evidence="1">The sequence shown here is derived from an EMBL/GenBank/DDBJ whole genome shotgun (WGS) entry which is preliminary data.</text>
</comment>
<keyword evidence="2" id="KW-1185">Reference proteome</keyword>
<sequence>MKALILGLTVSGGALLFLYSLGRISGRHLPTAPGAGQCWTCGEGCAVGTLVCPSCGKAL</sequence>